<feature type="compositionally biased region" description="Basic and acidic residues" evidence="2">
    <location>
        <begin position="128"/>
        <end position="137"/>
    </location>
</feature>
<dbReference type="PANTHER" id="PTHR31996">
    <property type="entry name" value="COILED-COIL DOMAIN-CONTAINING PROTEIN 115"/>
    <property type="match status" value="1"/>
</dbReference>
<evidence type="ECO:0000313" key="3">
    <source>
        <dbReference type="EMBL" id="KAJ9165443.1"/>
    </source>
</evidence>
<dbReference type="PANTHER" id="PTHR31996:SF2">
    <property type="entry name" value="COILED-COIL DOMAIN-CONTAINING PROTEIN 115"/>
    <property type="match status" value="1"/>
</dbReference>
<dbReference type="GO" id="GO:0070072">
    <property type="term" value="P:vacuolar proton-transporting V-type ATPase complex assembly"/>
    <property type="evidence" value="ECO:0007669"/>
    <property type="project" value="InterPro"/>
</dbReference>
<comment type="caution">
    <text evidence="3">The sequence shown here is derived from an EMBL/GenBank/DDBJ whole genome shotgun (WGS) entry which is preliminary data.</text>
</comment>
<keyword evidence="4" id="KW-1185">Reference proteome</keyword>
<feature type="compositionally biased region" description="Basic and acidic residues" evidence="2">
    <location>
        <begin position="83"/>
        <end position="109"/>
    </location>
</feature>
<accession>A0AA38S2V8</accession>
<dbReference type="AlphaFoldDB" id="A0AA38S2V8"/>
<evidence type="ECO:0000313" key="4">
    <source>
        <dbReference type="Proteomes" id="UP001174691"/>
    </source>
</evidence>
<proteinExistence type="predicted"/>
<dbReference type="InterPro" id="IPR040357">
    <property type="entry name" value="Vma22/CCDC115"/>
</dbReference>
<reference evidence="3" key="1">
    <citation type="submission" date="2022-07" db="EMBL/GenBank/DDBJ databases">
        <title>Fungi with potential for degradation of polypropylene.</title>
        <authorList>
            <person name="Gostincar C."/>
        </authorList>
    </citation>
    <scope>NUCLEOTIDE SEQUENCE</scope>
    <source>
        <strain evidence="3">EXF-13287</strain>
    </source>
</reference>
<sequence length="249" mass="27108">MAASTGVPGDDIDGLLERYLGLLDEYTKLRSTLTDLQASVYQNIARANFSAERGIRYGQDLYDERMQATRTLAICQGEEESPKFEIVARKDEKKDVGGDGNEESDKKGPANEQVSADEKEDVNVTGADHQKDVKEQAPKPVDPLRWFGILAPLPLRQAQSKSTQAVEQIIPRLVTINAEMAGVEIRVRRARKKRAKAEAAAVNKRAFGDVKPGTAEEGVASSQKDAENAIQKLASLNVGDEARSTGITA</sequence>
<feature type="region of interest" description="Disordered" evidence="2">
    <location>
        <begin position="83"/>
        <end position="139"/>
    </location>
</feature>
<gene>
    <name evidence="3" type="ORF">NKR19_g324</name>
</gene>
<dbReference type="Proteomes" id="UP001174691">
    <property type="component" value="Unassembled WGS sequence"/>
</dbReference>
<protein>
    <recommendedName>
        <fullName evidence="1">Vacuolar ATPase assembly protein VMA22</fullName>
    </recommendedName>
</protein>
<evidence type="ECO:0000256" key="2">
    <source>
        <dbReference type="SAM" id="MobiDB-lite"/>
    </source>
</evidence>
<name>A0AA38S2V8_9PEZI</name>
<evidence type="ECO:0000256" key="1">
    <source>
        <dbReference type="ARBA" id="ARBA00093634"/>
    </source>
</evidence>
<dbReference type="Pfam" id="PF21730">
    <property type="entry name" value="Vma22_CCDC115"/>
    <property type="match status" value="1"/>
</dbReference>
<dbReference type="EMBL" id="JANBVN010000003">
    <property type="protein sequence ID" value="KAJ9165443.1"/>
    <property type="molecule type" value="Genomic_DNA"/>
</dbReference>
<dbReference type="GO" id="GO:1990871">
    <property type="term" value="C:Vma12-Vma22 assembly complex"/>
    <property type="evidence" value="ECO:0007669"/>
    <property type="project" value="TreeGrafter"/>
</dbReference>
<organism evidence="3 4">
    <name type="scientific">Coniochaeta hoffmannii</name>
    <dbReference type="NCBI Taxonomy" id="91930"/>
    <lineage>
        <taxon>Eukaryota</taxon>
        <taxon>Fungi</taxon>
        <taxon>Dikarya</taxon>
        <taxon>Ascomycota</taxon>
        <taxon>Pezizomycotina</taxon>
        <taxon>Sordariomycetes</taxon>
        <taxon>Sordariomycetidae</taxon>
        <taxon>Coniochaetales</taxon>
        <taxon>Coniochaetaceae</taxon>
        <taxon>Coniochaeta</taxon>
    </lineage>
</organism>
<dbReference type="GO" id="GO:0051082">
    <property type="term" value="F:unfolded protein binding"/>
    <property type="evidence" value="ECO:0007669"/>
    <property type="project" value="TreeGrafter"/>
</dbReference>